<evidence type="ECO:0000313" key="17">
    <source>
        <dbReference type="Proteomes" id="UP000324748"/>
    </source>
</evidence>
<feature type="region of interest" description="Disordered" evidence="13">
    <location>
        <begin position="629"/>
        <end position="651"/>
    </location>
</feature>
<evidence type="ECO:0000256" key="9">
    <source>
        <dbReference type="ARBA" id="ARBA00022771"/>
    </source>
</evidence>
<proteinExistence type="inferred from homology"/>
<feature type="compositionally biased region" description="Polar residues" evidence="13">
    <location>
        <begin position="696"/>
        <end position="729"/>
    </location>
</feature>
<evidence type="ECO:0000313" key="18">
    <source>
        <dbReference type="Proteomes" id="UP000325313"/>
    </source>
</evidence>
<reference evidence="17 18" key="1">
    <citation type="submission" date="2019-05" db="EMBL/GenBank/DDBJ databases">
        <title>Emergence of the Ug99 lineage of the wheat stem rust pathogen through somatic hybridization.</title>
        <authorList>
            <person name="Li F."/>
            <person name="Upadhyaya N.M."/>
            <person name="Sperschneider J."/>
            <person name="Matny O."/>
            <person name="Nguyen-Phuc H."/>
            <person name="Mago R."/>
            <person name="Raley C."/>
            <person name="Miller M.E."/>
            <person name="Silverstein K.A.T."/>
            <person name="Henningsen E."/>
            <person name="Hirsch C.D."/>
            <person name="Visser B."/>
            <person name="Pretorius Z.A."/>
            <person name="Steffenson B.J."/>
            <person name="Schwessinger B."/>
            <person name="Dodds P.N."/>
            <person name="Figueroa M."/>
        </authorList>
    </citation>
    <scope>NUCLEOTIDE SEQUENCE [LARGE SCALE GENOMIC DNA]</scope>
    <source>
        <strain evidence="15">21-0</strain>
        <strain evidence="16 18">Ug99</strain>
    </source>
</reference>
<dbReference type="InterPro" id="IPR013087">
    <property type="entry name" value="Znf_C2H2_type"/>
</dbReference>
<evidence type="ECO:0000256" key="6">
    <source>
        <dbReference type="ARBA" id="ARBA00022553"/>
    </source>
</evidence>
<evidence type="ECO:0000313" key="15">
    <source>
        <dbReference type="EMBL" id="KAA1067534.1"/>
    </source>
</evidence>
<evidence type="ECO:0000256" key="2">
    <source>
        <dbReference type="ARBA" id="ARBA00004496"/>
    </source>
</evidence>
<evidence type="ECO:0000256" key="13">
    <source>
        <dbReference type="SAM" id="MobiDB-lite"/>
    </source>
</evidence>
<dbReference type="SUPFAM" id="SSF57850">
    <property type="entry name" value="RING/U-box"/>
    <property type="match status" value="1"/>
</dbReference>
<evidence type="ECO:0000259" key="14">
    <source>
        <dbReference type="PROSITE" id="PS50089"/>
    </source>
</evidence>
<feature type="compositionally biased region" description="Polar residues" evidence="13">
    <location>
        <begin position="469"/>
        <end position="478"/>
    </location>
</feature>
<feature type="compositionally biased region" description="Polar residues" evidence="13">
    <location>
        <begin position="51"/>
        <end position="60"/>
    </location>
</feature>
<evidence type="ECO:0000313" key="16">
    <source>
        <dbReference type="EMBL" id="KAA1092219.1"/>
    </source>
</evidence>
<dbReference type="OrthoDB" id="3838338at2759"/>
<keyword evidence="17" id="KW-1185">Reference proteome</keyword>
<evidence type="ECO:0000256" key="4">
    <source>
        <dbReference type="ARBA" id="ARBA00012483"/>
    </source>
</evidence>
<feature type="compositionally biased region" description="Low complexity" evidence="13">
    <location>
        <begin position="1"/>
        <end position="15"/>
    </location>
</feature>
<dbReference type="Proteomes" id="UP000325313">
    <property type="component" value="Unassembled WGS sequence"/>
</dbReference>
<feature type="compositionally biased region" description="Polar residues" evidence="13">
    <location>
        <begin position="92"/>
        <end position="129"/>
    </location>
</feature>
<evidence type="ECO:0000256" key="7">
    <source>
        <dbReference type="ARBA" id="ARBA00022679"/>
    </source>
</evidence>
<evidence type="ECO:0000256" key="8">
    <source>
        <dbReference type="ARBA" id="ARBA00022723"/>
    </source>
</evidence>
<dbReference type="CDD" id="cd16615">
    <property type="entry name" value="RING-HC_ZNF598"/>
    <property type="match status" value="1"/>
</dbReference>
<keyword evidence="10" id="KW-0862">Zinc</keyword>
<keyword evidence="8" id="KW-0479">Metal-binding</keyword>
<feature type="region of interest" description="Disordered" evidence="13">
    <location>
        <begin position="1"/>
        <end position="132"/>
    </location>
</feature>
<comment type="catalytic activity">
    <reaction evidence="1">
        <text>S-ubiquitinyl-[E2 ubiquitin-conjugating enzyme]-L-cysteine + [acceptor protein]-L-lysine = [E2 ubiquitin-conjugating enzyme]-L-cysteine + N(6)-ubiquitinyl-[acceptor protein]-L-lysine.</text>
        <dbReference type="EC" id="2.3.2.27"/>
    </reaction>
</comment>
<comment type="subcellular location">
    <subcellularLocation>
        <location evidence="2">Cytoplasm</location>
    </subcellularLocation>
</comment>
<dbReference type="EC" id="2.3.2.27" evidence="4"/>
<comment type="similarity">
    <text evidence="11">Belongs to the ZNF598/HEL2 family.</text>
</comment>
<feature type="compositionally biased region" description="Polar residues" evidence="13">
    <location>
        <begin position="432"/>
        <end position="443"/>
    </location>
</feature>
<feature type="compositionally biased region" description="Polar residues" evidence="13">
    <location>
        <begin position="514"/>
        <end position="532"/>
    </location>
</feature>
<name>A0A5B0LVC4_PUCGR</name>
<keyword evidence="5" id="KW-0963">Cytoplasm</keyword>
<dbReference type="InterPro" id="IPR041888">
    <property type="entry name" value="RING-HC_ZNF598/HEL2"/>
</dbReference>
<keyword evidence="6" id="KW-0597">Phosphoprotein</keyword>
<organism evidence="15 17">
    <name type="scientific">Puccinia graminis f. sp. tritici</name>
    <dbReference type="NCBI Taxonomy" id="56615"/>
    <lineage>
        <taxon>Eukaryota</taxon>
        <taxon>Fungi</taxon>
        <taxon>Dikarya</taxon>
        <taxon>Basidiomycota</taxon>
        <taxon>Pucciniomycotina</taxon>
        <taxon>Pucciniomycetes</taxon>
        <taxon>Pucciniales</taxon>
        <taxon>Pucciniaceae</taxon>
        <taxon>Puccinia</taxon>
    </lineage>
</organism>
<feature type="compositionally biased region" description="Low complexity" evidence="13">
    <location>
        <begin position="635"/>
        <end position="651"/>
    </location>
</feature>
<dbReference type="EMBL" id="VSWC01000184">
    <property type="protein sequence ID" value="KAA1067534.1"/>
    <property type="molecule type" value="Genomic_DNA"/>
</dbReference>
<feature type="region of interest" description="Disordered" evidence="13">
    <location>
        <begin position="430"/>
        <end position="532"/>
    </location>
</feature>
<dbReference type="Pfam" id="PF23230">
    <property type="entry name" value="zf-C2H2_13"/>
    <property type="match status" value="1"/>
</dbReference>
<dbReference type="GO" id="GO:0043022">
    <property type="term" value="F:ribosome binding"/>
    <property type="evidence" value="ECO:0007669"/>
    <property type="project" value="TreeGrafter"/>
</dbReference>
<dbReference type="InterPro" id="IPR057634">
    <property type="entry name" value="PAH_ZNF598/HEL2"/>
</dbReference>
<dbReference type="SMART" id="SM00355">
    <property type="entry name" value="ZnF_C2H2"/>
    <property type="match status" value="4"/>
</dbReference>
<evidence type="ECO:0000256" key="11">
    <source>
        <dbReference type="ARBA" id="ARBA00035113"/>
    </source>
</evidence>
<dbReference type="PROSITE" id="PS00028">
    <property type="entry name" value="ZINC_FINGER_C2H2_1"/>
    <property type="match status" value="1"/>
</dbReference>
<dbReference type="AlphaFoldDB" id="A0A5B0LVC4"/>
<comment type="pathway">
    <text evidence="3">Protein modification; protein ubiquitination.</text>
</comment>
<keyword evidence="9 12" id="KW-0863">Zinc-finger</keyword>
<dbReference type="GO" id="GO:0016567">
    <property type="term" value="P:protein ubiquitination"/>
    <property type="evidence" value="ECO:0007669"/>
    <property type="project" value="TreeGrafter"/>
</dbReference>
<dbReference type="PROSITE" id="PS50089">
    <property type="entry name" value="ZF_RING_2"/>
    <property type="match status" value="1"/>
</dbReference>
<sequence length="821" mass="88977">MSNSSQSGQTVSQGGLPAPRQGRRGRNFGALLTTPDAADSPTTTATAKSTRQSSNTTASEAPNKKNAGLQSNKSTQARKKDAPPHQKHSIAAPQTQDSRSATEVTRPNPQPSLATVPPSQSLIKQSSPASGPAEGGETCLICAEPIKYFALGSCSHPTCHICAIRMRALYKKRDCALCKTELSDVIITSNHQANFTSYDLSTFKFKDPHLSVYCETFEQLDELLAYLRFNCPHPDCSSVLSNWNDLKFHTRTAHHGLTLCDLCCSNKKVFAHEHTLFTTKGITVHMNQGSVGIGKGLRRARLMADEGPGTGNEDDDGFKGHPRCGFCSVYYYDDDQLYQHCRDKHEQCFICVRNGVGRWQYYLDYKHLETHFRDDHYLCSQATCLQARFVVYETAVELQTHQIEAHGAEMGVKAIKDARKLETNFVYLGGQEQHSQMHSNRPATTTTTTRDQRAGRGIAVMDIPPISGEGSTTLSNANRIVPGLAPNPGRSNSSKPHKGKSKSAPTTEVEESSHQSSSNLENVNEGGSRSSTQYDLQRHAVLMQRVSEAVNGAEAKTTSFKVAVRTYRNNEMAAPDFIDTLCNIFDHRSETIGPILSHLLDLLDVADDRKSQLAERWLSLKLDQTQYPSLDGHSSAKGPQSSFQSSSHSGAALGSLQTSSWIRQQPRYSKLVDKSARSHNHREVPGLVPKKLKSGANKSTPWASGSSTTPSTRVNTFPVTTSTKPQQSKDTARPGAPKAATPGPGPSGAQNAHFPSLPTKPIAPAKAGWKPSPNGTTSGTSSGAQWVAQGSTQMALPGASTHAGGGNKKSKKIVLFTNSRA</sequence>
<dbReference type="EMBL" id="VDEP01000377">
    <property type="protein sequence ID" value="KAA1092219.1"/>
    <property type="molecule type" value="Genomic_DNA"/>
</dbReference>
<feature type="domain" description="RING-type" evidence="14">
    <location>
        <begin position="139"/>
        <end position="179"/>
    </location>
</feature>
<dbReference type="InterPro" id="IPR001841">
    <property type="entry name" value="Znf_RING"/>
</dbReference>
<dbReference type="Proteomes" id="UP000324748">
    <property type="component" value="Unassembled WGS sequence"/>
</dbReference>
<keyword evidence="7" id="KW-0808">Transferase</keyword>
<dbReference type="PANTHER" id="PTHR22938:SF0">
    <property type="entry name" value="E3 UBIQUITIN-PROTEIN LIGASE ZNF598"/>
    <property type="match status" value="1"/>
</dbReference>
<dbReference type="GO" id="GO:0005737">
    <property type="term" value="C:cytoplasm"/>
    <property type="evidence" value="ECO:0007669"/>
    <property type="project" value="UniProtKB-SubCell"/>
</dbReference>
<dbReference type="GO" id="GO:0061630">
    <property type="term" value="F:ubiquitin protein ligase activity"/>
    <property type="evidence" value="ECO:0007669"/>
    <property type="project" value="UniProtKB-EC"/>
</dbReference>
<dbReference type="InterPro" id="IPR044288">
    <property type="entry name" value="ZNF598/HEL2"/>
</dbReference>
<protein>
    <recommendedName>
        <fullName evidence="4">RING-type E3 ubiquitin transferase</fullName>
        <ecNumber evidence="4">2.3.2.27</ecNumber>
    </recommendedName>
</protein>
<dbReference type="InterPro" id="IPR056437">
    <property type="entry name" value="Znf-C2H2_ZNF598/HEL2"/>
</dbReference>
<feature type="region of interest" description="Disordered" evidence="13">
    <location>
        <begin position="670"/>
        <end position="821"/>
    </location>
</feature>
<evidence type="ECO:0000256" key="1">
    <source>
        <dbReference type="ARBA" id="ARBA00000900"/>
    </source>
</evidence>
<evidence type="ECO:0000256" key="5">
    <source>
        <dbReference type="ARBA" id="ARBA00022490"/>
    </source>
</evidence>
<dbReference type="GO" id="GO:0008270">
    <property type="term" value="F:zinc ion binding"/>
    <property type="evidence" value="ECO:0007669"/>
    <property type="project" value="UniProtKB-KW"/>
</dbReference>
<evidence type="ECO:0000256" key="12">
    <source>
        <dbReference type="PROSITE-ProRule" id="PRU00175"/>
    </source>
</evidence>
<gene>
    <name evidence="15" type="ORF">PGT21_008471</name>
    <name evidence="16" type="ORF">PGTUg99_022581</name>
</gene>
<dbReference type="Pfam" id="PF25447">
    <property type="entry name" value="RING_ZNF598"/>
    <property type="match status" value="1"/>
</dbReference>
<feature type="compositionally biased region" description="Basic and acidic residues" evidence="13">
    <location>
        <begin position="670"/>
        <end position="684"/>
    </location>
</feature>
<dbReference type="PANTHER" id="PTHR22938">
    <property type="entry name" value="ZINC FINGER PROTEIN 598"/>
    <property type="match status" value="1"/>
</dbReference>
<evidence type="ECO:0000256" key="3">
    <source>
        <dbReference type="ARBA" id="ARBA00004906"/>
    </source>
</evidence>
<feature type="compositionally biased region" description="Low complexity" evidence="13">
    <location>
        <begin position="33"/>
        <end position="50"/>
    </location>
</feature>
<feature type="compositionally biased region" description="Low complexity" evidence="13">
    <location>
        <begin position="733"/>
        <end position="742"/>
    </location>
</feature>
<comment type="caution">
    <text evidence="15">The sequence shown here is derived from an EMBL/GenBank/DDBJ whole genome shotgun (WGS) entry which is preliminary data.</text>
</comment>
<accession>A0A5B0LVC4</accession>
<dbReference type="GO" id="GO:0072344">
    <property type="term" value="P:rescue of stalled ribosome"/>
    <property type="evidence" value="ECO:0007669"/>
    <property type="project" value="InterPro"/>
</dbReference>
<evidence type="ECO:0000256" key="10">
    <source>
        <dbReference type="ARBA" id="ARBA00022833"/>
    </source>
</evidence>
<dbReference type="Pfam" id="PF23202">
    <property type="entry name" value="PAH_ZNF598"/>
    <property type="match status" value="1"/>
</dbReference>